<keyword evidence="1" id="KW-0812">Transmembrane</keyword>
<dbReference type="RefSeq" id="WP_184748518.1">
    <property type="nucleotide sequence ID" value="NZ_JACHGJ010000010.1"/>
</dbReference>
<proteinExistence type="predicted"/>
<feature type="transmembrane region" description="Helical" evidence="1">
    <location>
        <begin position="135"/>
        <end position="152"/>
    </location>
</feature>
<keyword evidence="1" id="KW-1133">Transmembrane helix</keyword>
<keyword evidence="1" id="KW-0472">Membrane</keyword>
<protein>
    <submittedName>
        <fullName evidence="2">Uncharacterized protein</fullName>
    </submittedName>
</protein>
<feature type="transmembrane region" description="Helical" evidence="1">
    <location>
        <begin position="223"/>
        <end position="242"/>
    </location>
</feature>
<keyword evidence="3" id="KW-1185">Reference proteome</keyword>
<reference evidence="2 3" key="1">
    <citation type="submission" date="2020-08" db="EMBL/GenBank/DDBJ databases">
        <title>Genomic Encyclopedia of Type Strains, Phase IV (KMG-IV): sequencing the most valuable type-strain genomes for metagenomic binning, comparative biology and taxonomic classification.</title>
        <authorList>
            <person name="Goeker M."/>
        </authorList>
    </citation>
    <scope>NUCLEOTIDE SEQUENCE [LARGE SCALE GENOMIC DNA]</scope>
    <source>
        <strain evidence="2 3">DSM 2461</strain>
    </source>
</reference>
<sequence>MKIKLEKKEFHICDNKFILPVKFFKIIKDNITINRISATLVHESGKSTTINTAMEHTDSKIDFPFKINGSNINNDYQIFLTINLDEISHNDKVVLNFHFENEYESYIIDFKISGLFEKDQITHSSIKRNSNSKRAAFLSIFLILSFILFQYWEINNYIANYSPLSDLFKITPLFVTFLLAYISLQPKLIKTLLLKQIHGVFNYFQFPEFYFGSTTIKILKHSVSIIFIILLLLASIMLNIAFKKIELQQLDESSNRHYYINEKKLNSSVYVYLYDYNKIKIGFERNNDSPFIVGDIEKLSSISEYIQLFQGTYQSSFKDRSFNCYTNDSYSFSEILRRSTDDKHFKQILTLMQNGNSDFVKYNETDNSFSIDTVIMKQAEIKDFEKLFNSIYDDEDRDDSLLCGVEYGNLDFTMKDQFTELNEKIRKNYNEIFTKENIYLTADSIFDYYKKLYEEYVYNKRTGLARYRMKQSIVFHLILTLYKEANHRENVWIDENQIDSFVTDFVTLFQDLNQNSLTNFDDISVELYLRFLLSLEKYQIMESNKIHNCIVGLLKNSTNSYYLIYFRAIIDVKANYDDPRLTFFLKDEVKGYLEFRQDDLKLILNNYPVLNNEIREYINSILFKIN</sequence>
<evidence type="ECO:0000313" key="2">
    <source>
        <dbReference type="EMBL" id="MBB6482286.1"/>
    </source>
</evidence>
<dbReference type="EMBL" id="JACHGJ010000010">
    <property type="protein sequence ID" value="MBB6482286.1"/>
    <property type="molecule type" value="Genomic_DNA"/>
</dbReference>
<dbReference type="Proteomes" id="UP000587760">
    <property type="component" value="Unassembled WGS sequence"/>
</dbReference>
<comment type="caution">
    <text evidence="2">The sequence shown here is derived from an EMBL/GenBank/DDBJ whole genome shotgun (WGS) entry which is preliminary data.</text>
</comment>
<evidence type="ECO:0000256" key="1">
    <source>
        <dbReference type="SAM" id="Phobius"/>
    </source>
</evidence>
<gene>
    <name evidence="2" type="ORF">HNR50_003975</name>
</gene>
<feature type="transmembrane region" description="Helical" evidence="1">
    <location>
        <begin position="167"/>
        <end position="184"/>
    </location>
</feature>
<accession>A0A841RFA8</accession>
<dbReference type="AlphaFoldDB" id="A0A841RFA8"/>
<evidence type="ECO:0000313" key="3">
    <source>
        <dbReference type="Proteomes" id="UP000587760"/>
    </source>
</evidence>
<organism evidence="2 3">
    <name type="scientific">Spirochaeta isovalerica</name>
    <dbReference type="NCBI Taxonomy" id="150"/>
    <lineage>
        <taxon>Bacteria</taxon>
        <taxon>Pseudomonadati</taxon>
        <taxon>Spirochaetota</taxon>
        <taxon>Spirochaetia</taxon>
        <taxon>Spirochaetales</taxon>
        <taxon>Spirochaetaceae</taxon>
        <taxon>Spirochaeta</taxon>
    </lineage>
</organism>
<name>A0A841RFA8_9SPIO</name>